<gene>
    <name evidence="6" type="ORF">ACFFH4_04730</name>
</gene>
<dbReference type="Pfam" id="PF00860">
    <property type="entry name" value="Xan_ur_permease"/>
    <property type="match status" value="1"/>
</dbReference>
<sequence length="457" mass="49495">MALYKRKDGEEQPFWKLGPFQIRLPFVHFRLETPELIQGFVLFSIGLAVIPLLQNYVGFSYDAALAVAVIYLITMLMGPLMGVPLVPGFITAAIPLVIIFLGNFEPGPDAVKALVALQLSVAFIFLILGITGLGKVIVSKLPNSLKGGILIGAGIAAIHGEIIDGGRLANTPISLIIGTLVCFYVMFSKSFHHLYKSNKIARFIGNYGIMPAIIVAIIVGWVTREYPAPAVEWGIVVPNFAELWSFTPFVVGFPSLSIILMAIPTALLAYIIAYGDIVVGASLFQKASEFRKDEKAHLSLSNMHTLTFIRNFIHALFAPHPGLAGPIFTAGTASVMERYKYGRKAMDSIYSGTASLIMAMLLATVLLPLVTLFQPVLPIALSLTLIITGYLCISIGIEQLKDNTERGVAGVMAIVLFAYGATYAIVIGLVLYLVIQKTSLVKKEENSSNKESVDKVS</sequence>
<evidence type="ECO:0000256" key="3">
    <source>
        <dbReference type="ARBA" id="ARBA00022989"/>
    </source>
</evidence>
<feature type="transmembrane region" description="Helical" evidence="5">
    <location>
        <begin position="145"/>
        <end position="163"/>
    </location>
</feature>
<name>A0ABV6NCI2_9BACI</name>
<keyword evidence="7" id="KW-1185">Reference proteome</keyword>
<evidence type="ECO:0000256" key="4">
    <source>
        <dbReference type="ARBA" id="ARBA00023136"/>
    </source>
</evidence>
<keyword evidence="2 5" id="KW-0812">Transmembrane</keyword>
<protein>
    <submittedName>
        <fullName evidence="6">Solute carrier family 23 protein</fullName>
    </submittedName>
</protein>
<evidence type="ECO:0000313" key="6">
    <source>
        <dbReference type="EMBL" id="MFC0558351.1"/>
    </source>
</evidence>
<dbReference type="Proteomes" id="UP001589833">
    <property type="component" value="Unassembled WGS sequence"/>
</dbReference>
<dbReference type="EMBL" id="JBHLTR010000004">
    <property type="protein sequence ID" value="MFC0558351.1"/>
    <property type="molecule type" value="Genomic_DNA"/>
</dbReference>
<evidence type="ECO:0000256" key="2">
    <source>
        <dbReference type="ARBA" id="ARBA00022692"/>
    </source>
</evidence>
<evidence type="ECO:0000313" key="7">
    <source>
        <dbReference type="Proteomes" id="UP001589833"/>
    </source>
</evidence>
<evidence type="ECO:0000256" key="5">
    <source>
        <dbReference type="SAM" id="Phobius"/>
    </source>
</evidence>
<evidence type="ECO:0000256" key="1">
    <source>
        <dbReference type="ARBA" id="ARBA00004141"/>
    </source>
</evidence>
<feature type="transmembrane region" description="Helical" evidence="5">
    <location>
        <begin position="110"/>
        <end position="133"/>
    </location>
</feature>
<organism evidence="6 7">
    <name type="scientific">Halalkalibacter alkalisediminis</name>
    <dbReference type="NCBI Taxonomy" id="935616"/>
    <lineage>
        <taxon>Bacteria</taxon>
        <taxon>Bacillati</taxon>
        <taxon>Bacillota</taxon>
        <taxon>Bacilli</taxon>
        <taxon>Bacillales</taxon>
        <taxon>Bacillaceae</taxon>
        <taxon>Halalkalibacter</taxon>
    </lineage>
</organism>
<feature type="transmembrane region" description="Helical" evidence="5">
    <location>
        <begin position="376"/>
        <end position="397"/>
    </location>
</feature>
<feature type="transmembrane region" description="Helical" evidence="5">
    <location>
        <begin position="36"/>
        <end position="53"/>
    </location>
</feature>
<feature type="transmembrane region" description="Helical" evidence="5">
    <location>
        <begin position="85"/>
        <end position="104"/>
    </location>
</feature>
<keyword evidence="3 5" id="KW-1133">Transmembrane helix</keyword>
<feature type="transmembrane region" description="Helical" evidence="5">
    <location>
        <begin position="348"/>
        <end position="370"/>
    </location>
</feature>
<comment type="subcellular location">
    <subcellularLocation>
        <location evidence="1">Membrane</location>
        <topology evidence="1">Multi-pass membrane protein</topology>
    </subcellularLocation>
</comment>
<feature type="transmembrane region" description="Helical" evidence="5">
    <location>
        <begin position="243"/>
        <end position="273"/>
    </location>
</feature>
<keyword evidence="4 5" id="KW-0472">Membrane</keyword>
<feature type="transmembrane region" description="Helical" evidence="5">
    <location>
        <begin position="169"/>
        <end position="188"/>
    </location>
</feature>
<feature type="transmembrane region" description="Helical" evidence="5">
    <location>
        <begin position="200"/>
        <end position="223"/>
    </location>
</feature>
<feature type="transmembrane region" description="Helical" evidence="5">
    <location>
        <begin position="409"/>
        <end position="435"/>
    </location>
</feature>
<dbReference type="InterPro" id="IPR006043">
    <property type="entry name" value="NCS2"/>
</dbReference>
<reference evidence="6 7" key="1">
    <citation type="submission" date="2024-09" db="EMBL/GenBank/DDBJ databases">
        <authorList>
            <person name="Sun Q."/>
            <person name="Mori K."/>
        </authorList>
    </citation>
    <scope>NUCLEOTIDE SEQUENCE [LARGE SCALE GENOMIC DNA]</scope>
    <source>
        <strain evidence="6 7">NCAIM B.02301</strain>
    </source>
</reference>
<dbReference type="RefSeq" id="WP_273840972.1">
    <property type="nucleotide sequence ID" value="NZ_JAQQWT010000003.1"/>
</dbReference>
<proteinExistence type="predicted"/>
<accession>A0ABV6NCI2</accession>
<comment type="caution">
    <text evidence="6">The sequence shown here is derived from an EMBL/GenBank/DDBJ whole genome shotgun (WGS) entry which is preliminary data.</text>
</comment>